<dbReference type="GO" id="GO:0042542">
    <property type="term" value="P:response to hydrogen peroxide"/>
    <property type="evidence" value="ECO:0007669"/>
    <property type="project" value="TreeGrafter"/>
</dbReference>
<keyword evidence="5 7" id="KW-0560">Oxidoreductase</keyword>
<dbReference type="InterPro" id="IPR011614">
    <property type="entry name" value="Catalase_core"/>
</dbReference>
<dbReference type="GO" id="GO:0046872">
    <property type="term" value="F:metal ion binding"/>
    <property type="evidence" value="ECO:0007669"/>
    <property type="project" value="UniProtKB-KW"/>
</dbReference>
<evidence type="ECO:0000313" key="12">
    <source>
        <dbReference type="Proteomes" id="UP000256599"/>
    </source>
</evidence>
<dbReference type="CDD" id="cd08153">
    <property type="entry name" value="srpA_like"/>
    <property type="match status" value="1"/>
</dbReference>
<keyword evidence="12" id="KW-1185">Reference proteome</keyword>
<dbReference type="GO" id="GO:0004096">
    <property type="term" value="F:catalase activity"/>
    <property type="evidence" value="ECO:0007669"/>
    <property type="project" value="InterPro"/>
</dbReference>
<dbReference type="Proteomes" id="UP000256599">
    <property type="component" value="Unassembled WGS sequence"/>
</dbReference>
<evidence type="ECO:0000256" key="8">
    <source>
        <dbReference type="PIRSR" id="PIRSR000296-1"/>
    </source>
</evidence>
<evidence type="ECO:0000313" key="11">
    <source>
        <dbReference type="EMBL" id="RDU59961.1"/>
    </source>
</evidence>
<keyword evidence="6 7" id="KW-0408">Iron</keyword>
<gene>
    <name evidence="11" type="ORF">CQA63_04965</name>
</gene>
<evidence type="ECO:0000256" key="6">
    <source>
        <dbReference type="ARBA" id="ARBA00023004"/>
    </source>
</evidence>
<dbReference type="PANTHER" id="PTHR11465">
    <property type="entry name" value="CATALASE"/>
    <property type="match status" value="1"/>
</dbReference>
<evidence type="ECO:0000256" key="5">
    <source>
        <dbReference type="ARBA" id="ARBA00023002"/>
    </source>
</evidence>
<dbReference type="Gene3D" id="2.40.180.10">
    <property type="entry name" value="Catalase core domain"/>
    <property type="match status" value="1"/>
</dbReference>
<dbReference type="AlphaFoldDB" id="A0A3D8I5X4"/>
<evidence type="ECO:0000256" key="4">
    <source>
        <dbReference type="ARBA" id="ARBA00022723"/>
    </source>
</evidence>
<dbReference type="InterPro" id="IPR018028">
    <property type="entry name" value="Catalase"/>
</dbReference>
<organism evidence="11 12">
    <name type="scientific">Helicobacter marmotae</name>
    <dbReference type="NCBI Taxonomy" id="152490"/>
    <lineage>
        <taxon>Bacteria</taxon>
        <taxon>Pseudomonadati</taxon>
        <taxon>Campylobacterota</taxon>
        <taxon>Epsilonproteobacteria</taxon>
        <taxon>Campylobacterales</taxon>
        <taxon>Helicobacteraceae</taxon>
        <taxon>Helicobacter</taxon>
    </lineage>
</organism>
<dbReference type="InterPro" id="IPR024168">
    <property type="entry name" value="Catalase_SrpA-type_pred"/>
</dbReference>
<evidence type="ECO:0000259" key="10">
    <source>
        <dbReference type="SMART" id="SM01060"/>
    </source>
</evidence>
<dbReference type="InterPro" id="IPR020835">
    <property type="entry name" value="Catalase_sf"/>
</dbReference>
<evidence type="ECO:0000256" key="2">
    <source>
        <dbReference type="ARBA" id="ARBA00022559"/>
    </source>
</evidence>
<feature type="binding site" description="axial binding residue" evidence="9">
    <location>
        <position position="301"/>
    </location>
    <ligand>
        <name>heme</name>
        <dbReference type="ChEBI" id="CHEBI:30413"/>
    </ligand>
    <ligandPart>
        <name>Fe</name>
        <dbReference type="ChEBI" id="CHEBI:18248"/>
    </ligandPart>
</feature>
<dbReference type="Pfam" id="PF00199">
    <property type="entry name" value="Catalase"/>
    <property type="match status" value="1"/>
</dbReference>
<evidence type="ECO:0000256" key="9">
    <source>
        <dbReference type="PIRSR" id="PIRSR000296-2"/>
    </source>
</evidence>
<dbReference type="SMART" id="SM01060">
    <property type="entry name" value="Catalase"/>
    <property type="match status" value="1"/>
</dbReference>
<dbReference type="Gene3D" id="1.20.1280.120">
    <property type="match status" value="1"/>
</dbReference>
<proteinExistence type="inferred from homology"/>
<feature type="active site" evidence="8">
    <location>
        <position position="37"/>
    </location>
</feature>
<dbReference type="SUPFAM" id="SSF56634">
    <property type="entry name" value="Heme-dependent catalase-like"/>
    <property type="match status" value="1"/>
</dbReference>
<dbReference type="GO" id="GO:0005737">
    <property type="term" value="C:cytoplasm"/>
    <property type="evidence" value="ECO:0007669"/>
    <property type="project" value="TreeGrafter"/>
</dbReference>
<keyword evidence="3 7" id="KW-0349">Heme</keyword>
<evidence type="ECO:0000256" key="3">
    <source>
        <dbReference type="ARBA" id="ARBA00022617"/>
    </source>
</evidence>
<sequence>MLLQAQTKESEYDAEKIADVFYALNGDTNNPHKKINHAKGFCAIGEFKPAKNITQKLQIPLLKESSIPAQIRYSLGGGNPQASDKSKPRGIAIKMEGKSESWELVMLNTEINFAKNPKEFYEFFAMKVPKNGKVDNKNIQKRTKEVPSYANFEAYLSKIGITGSVANTLYHSIHTFYFKDSKNGKMLPARFKFVPTNGVAYLTQEELSKLGDDFLASDFKAKVAKKPIEYKLVLVFANTNDKLDDTTALWSGEHKELEIGTLKVSKYNGTDCNGDVFMPGTLPSGIGEPKDPLFGLRDSTYAITFGRRQ</sequence>
<reference evidence="11 12" key="1">
    <citation type="submission" date="2018-04" db="EMBL/GenBank/DDBJ databases">
        <title>Novel Campyloabacter and Helicobacter Species and Strains.</title>
        <authorList>
            <person name="Mannion A.J."/>
            <person name="Shen Z."/>
            <person name="Fox J.G."/>
        </authorList>
    </citation>
    <scope>NUCLEOTIDE SEQUENCE [LARGE SCALE GENOMIC DNA]</scope>
    <source>
        <strain evidence="11 12">MIT 98-6070</strain>
    </source>
</reference>
<evidence type="ECO:0000256" key="7">
    <source>
        <dbReference type="PIRNR" id="PIRNR000296"/>
    </source>
</evidence>
<feature type="domain" description="Catalase core" evidence="10">
    <location>
        <begin position="1"/>
        <end position="309"/>
    </location>
</feature>
<dbReference type="EMBL" id="NXLR01000007">
    <property type="protein sequence ID" value="RDU59961.1"/>
    <property type="molecule type" value="Genomic_DNA"/>
</dbReference>
<comment type="cofactor">
    <cofactor evidence="7">
        <name>heme</name>
        <dbReference type="ChEBI" id="CHEBI:30413"/>
    </cofactor>
</comment>
<keyword evidence="2 7" id="KW-0575">Peroxidase</keyword>
<comment type="caution">
    <text evidence="11">The sequence shown here is derived from an EMBL/GenBank/DDBJ whole genome shotgun (WGS) entry which is preliminary data.</text>
</comment>
<dbReference type="OrthoDB" id="255727at2"/>
<dbReference type="PIRSF" id="PIRSF000296">
    <property type="entry name" value="SrpA"/>
    <property type="match status" value="1"/>
</dbReference>
<dbReference type="PROSITE" id="PS51402">
    <property type="entry name" value="CATALASE_3"/>
    <property type="match status" value="1"/>
</dbReference>
<dbReference type="RefSeq" id="WP_104700613.1">
    <property type="nucleotide sequence ID" value="NZ_FZPP01000041.1"/>
</dbReference>
<comment type="similarity">
    <text evidence="1 7">Belongs to the catalase family.</text>
</comment>
<accession>A0A3D8I5X4</accession>
<dbReference type="GO" id="GO:0042744">
    <property type="term" value="P:hydrogen peroxide catabolic process"/>
    <property type="evidence" value="ECO:0007669"/>
    <property type="project" value="TreeGrafter"/>
</dbReference>
<comment type="function">
    <text evidence="7">Has an organic peroxide-dependent peroxidase activity.</text>
</comment>
<dbReference type="PANTHER" id="PTHR11465:SF9">
    <property type="entry name" value="CATALASE"/>
    <property type="match status" value="1"/>
</dbReference>
<dbReference type="GO" id="GO:0020037">
    <property type="term" value="F:heme binding"/>
    <property type="evidence" value="ECO:0007669"/>
    <property type="project" value="InterPro"/>
</dbReference>
<evidence type="ECO:0000256" key="1">
    <source>
        <dbReference type="ARBA" id="ARBA00005329"/>
    </source>
</evidence>
<keyword evidence="4 7" id="KW-0479">Metal-binding</keyword>
<protein>
    <recommendedName>
        <fullName evidence="7">Catalase-related peroxidase</fullName>
        <ecNumber evidence="7">1.11.1.-</ecNumber>
    </recommendedName>
</protein>
<name>A0A3D8I5X4_9HELI</name>
<dbReference type="EC" id="1.11.1.-" evidence="7"/>